<dbReference type="SUPFAM" id="SSF49785">
    <property type="entry name" value="Galactose-binding domain-like"/>
    <property type="match status" value="1"/>
</dbReference>
<dbReference type="Gene3D" id="2.60.120.260">
    <property type="entry name" value="Galactose-binding domain-like"/>
    <property type="match status" value="2"/>
</dbReference>
<dbReference type="GO" id="GO:0005975">
    <property type="term" value="P:carbohydrate metabolic process"/>
    <property type="evidence" value="ECO:0007669"/>
    <property type="project" value="InterPro"/>
</dbReference>
<dbReference type="GO" id="GO:0004565">
    <property type="term" value="F:beta-galactosidase activity"/>
    <property type="evidence" value="ECO:0007669"/>
    <property type="project" value="UniProtKB-EC"/>
</dbReference>
<keyword evidence="13" id="KW-1185">Reference proteome</keyword>
<feature type="domain" description="Beta-galactosidase 1-like first all-beta" evidence="10">
    <location>
        <begin position="450"/>
        <end position="573"/>
    </location>
</feature>
<keyword evidence="4 6" id="KW-0378">Hydrolase</keyword>
<keyword evidence="8" id="KW-0732">Signal</keyword>
<evidence type="ECO:0000256" key="4">
    <source>
        <dbReference type="ARBA" id="ARBA00022801"/>
    </source>
</evidence>
<name>A0AAD5DVY5_9CHLO</name>
<dbReference type="EMBL" id="JADXDR010000039">
    <property type="protein sequence ID" value="KAI7843403.1"/>
    <property type="molecule type" value="Genomic_DNA"/>
</dbReference>
<evidence type="ECO:0000256" key="5">
    <source>
        <dbReference type="ARBA" id="ARBA00023295"/>
    </source>
</evidence>
<evidence type="ECO:0000259" key="10">
    <source>
        <dbReference type="Pfam" id="PF21317"/>
    </source>
</evidence>
<dbReference type="PANTHER" id="PTHR23421">
    <property type="entry name" value="BETA-GALACTOSIDASE RELATED"/>
    <property type="match status" value="1"/>
</dbReference>
<sequence length="823" mass="90314">MPRTIAQLLLLAVWAAGVAAGASGAVGGSGSFGIKDDQLILDGKPIQVISGSMHYFRIHPSLWEDRLARAAAMGINTVEVYTPWNMHEPYPGQYVWSGMADLERWMDLIQEAGLKVLLRPGPYICAEWDNGGFPHWFASSKVAGGRTMRMRTNDPVYLDHVERWWAVVFSKLRHYLHANGGPILMVQVENEYGFCGEDKDYLRRLMNITRTHLSSDVLLFTTDPPGVASRGSIMGEDLYTVVDFGPGEQPLMLVIVVLSMHGCCHSYTVVDFGPGWFDPSSAFAAQAAMNAPGKSPPFCSEFYTGWLTHWGEAMANTSTEVLVKDTKILLEWANSTASLSFYMIHGGTNFGFWAGANVDGERYLPHITSYDYDAPISEAGDYCQPGIGGGCKYYVLRDLIAKHTGRSLPEPPPRPAIRSYGRVDLKDSLPLMEAVPALFSGGGIRAEVPDIMEEYGQRWGLILYRTQLPAKALDKDGALDLGSVPHDYATVFVDGELAGRLDRSEPATNLTLPARHTQGKGKGNHIQLDILVEAMGRQNFGCDTGNWDWKGLTSQNVTLNGKRLRVWEVFPLQLDDVSDLAYASGRSGDALLSAARRLLAAPAVVGARNADAPAFFRGTFEVDAANAVRGPSGHLADTYLALHSWSKGIAWVNGFNLGWYWPRLGPQMTLYVPGPVLREGSNEVVLLELERPAHDEAVVLDDKPDFWGPSGGSAAAANNGPQGSFDEGNMDYKLAKELDHATWDVRRAAVTKHLELLYQASQSQSERTKVEQCECCSGSGERECGWCHGTGKRHDGRRCAVLQRGRLRALPCLPRHGENSWPG</sequence>
<feature type="domain" description="Glycoside hydrolase 35 catalytic" evidence="9">
    <location>
        <begin position="38"/>
        <end position="400"/>
    </location>
</feature>
<feature type="chain" id="PRO_5042003012" description="Beta-galactosidase" evidence="8">
    <location>
        <begin position="21"/>
        <end position="823"/>
    </location>
</feature>
<evidence type="ECO:0000259" key="9">
    <source>
        <dbReference type="Pfam" id="PF01301"/>
    </source>
</evidence>
<comment type="caution">
    <text evidence="12">The sequence shown here is derived from an EMBL/GenBank/DDBJ whole genome shotgun (WGS) entry which is preliminary data.</text>
</comment>
<dbReference type="SUPFAM" id="SSF51445">
    <property type="entry name" value="(Trans)glycosidases"/>
    <property type="match status" value="1"/>
</dbReference>
<feature type="domain" description="Beta-galactosidase galactose-binding" evidence="11">
    <location>
        <begin position="613"/>
        <end position="682"/>
    </location>
</feature>
<dbReference type="PRINTS" id="PR00742">
    <property type="entry name" value="GLHYDRLASE35"/>
</dbReference>
<dbReference type="InterPro" id="IPR008979">
    <property type="entry name" value="Galactose-bd-like_sf"/>
</dbReference>
<dbReference type="InterPro" id="IPR031330">
    <property type="entry name" value="Gly_Hdrlase_35_cat"/>
</dbReference>
<dbReference type="Gene3D" id="3.20.20.80">
    <property type="entry name" value="Glycosidases"/>
    <property type="match status" value="1"/>
</dbReference>
<dbReference type="Pfam" id="PF01301">
    <property type="entry name" value="Glyco_hydro_35"/>
    <property type="match status" value="1"/>
</dbReference>
<evidence type="ECO:0000256" key="7">
    <source>
        <dbReference type="RuleBase" id="RU003679"/>
    </source>
</evidence>
<dbReference type="InterPro" id="IPR048913">
    <property type="entry name" value="BetaGal_gal-bd"/>
</dbReference>
<evidence type="ECO:0000256" key="6">
    <source>
        <dbReference type="RuleBase" id="RU000675"/>
    </source>
</evidence>
<dbReference type="EC" id="3.2.1.23" evidence="3 6"/>
<dbReference type="InterPro" id="IPR019801">
    <property type="entry name" value="Glyco_hydro_35_CS"/>
</dbReference>
<dbReference type="InterPro" id="IPR017853">
    <property type="entry name" value="GH"/>
</dbReference>
<evidence type="ECO:0000256" key="2">
    <source>
        <dbReference type="ARBA" id="ARBA00009809"/>
    </source>
</evidence>
<dbReference type="FunFam" id="3.20.20.80:FF:000115">
    <property type="entry name" value="Beta-galactosidase"/>
    <property type="match status" value="1"/>
</dbReference>
<comment type="catalytic activity">
    <reaction evidence="1 6">
        <text>Hydrolysis of terminal non-reducing beta-D-galactose residues in beta-D-galactosides.</text>
        <dbReference type="EC" id="3.2.1.23"/>
    </reaction>
</comment>
<evidence type="ECO:0000313" key="12">
    <source>
        <dbReference type="EMBL" id="KAI7843403.1"/>
    </source>
</evidence>
<dbReference type="Pfam" id="PF21317">
    <property type="entry name" value="BetaGal_ABD_1"/>
    <property type="match status" value="1"/>
</dbReference>
<dbReference type="Pfam" id="PF21467">
    <property type="entry name" value="BetaGal_gal-bd"/>
    <property type="match status" value="1"/>
</dbReference>
<dbReference type="PROSITE" id="PS01182">
    <property type="entry name" value="GLYCOSYL_HYDROL_F35"/>
    <property type="match status" value="1"/>
</dbReference>
<dbReference type="Proteomes" id="UP001205105">
    <property type="component" value="Unassembled WGS sequence"/>
</dbReference>
<evidence type="ECO:0000313" key="13">
    <source>
        <dbReference type="Proteomes" id="UP001205105"/>
    </source>
</evidence>
<organism evidence="12 13">
    <name type="scientific">Chlorella ohadii</name>
    <dbReference type="NCBI Taxonomy" id="2649997"/>
    <lineage>
        <taxon>Eukaryota</taxon>
        <taxon>Viridiplantae</taxon>
        <taxon>Chlorophyta</taxon>
        <taxon>core chlorophytes</taxon>
        <taxon>Trebouxiophyceae</taxon>
        <taxon>Chlorellales</taxon>
        <taxon>Chlorellaceae</taxon>
        <taxon>Chlorella clade</taxon>
        <taxon>Chlorella</taxon>
    </lineage>
</organism>
<comment type="similarity">
    <text evidence="2 7">Belongs to the glycosyl hydrolase 35 family.</text>
</comment>
<proteinExistence type="inferred from homology"/>
<evidence type="ECO:0000256" key="8">
    <source>
        <dbReference type="SAM" id="SignalP"/>
    </source>
</evidence>
<dbReference type="InterPro" id="IPR048912">
    <property type="entry name" value="BetaGal1-like_ABD1"/>
</dbReference>
<dbReference type="InterPro" id="IPR001944">
    <property type="entry name" value="Glycoside_Hdrlase_35"/>
</dbReference>
<gene>
    <name evidence="12" type="ORF">COHA_003000</name>
</gene>
<feature type="signal peptide" evidence="8">
    <location>
        <begin position="1"/>
        <end position="20"/>
    </location>
</feature>
<evidence type="ECO:0000256" key="1">
    <source>
        <dbReference type="ARBA" id="ARBA00001412"/>
    </source>
</evidence>
<accession>A0AAD5DVY5</accession>
<protein>
    <recommendedName>
        <fullName evidence="3 6">Beta-galactosidase</fullName>
        <ecNumber evidence="3 6">3.2.1.23</ecNumber>
    </recommendedName>
</protein>
<reference evidence="12" key="1">
    <citation type="submission" date="2020-11" db="EMBL/GenBank/DDBJ databases">
        <title>Chlorella ohadii genome sequencing and assembly.</title>
        <authorList>
            <person name="Murik O."/>
            <person name="Treves H."/>
            <person name="Kedem I."/>
            <person name="Shotland Y."/>
            <person name="Kaplan A."/>
        </authorList>
    </citation>
    <scope>NUCLEOTIDE SEQUENCE</scope>
    <source>
        <strain evidence="12">1</strain>
    </source>
</reference>
<evidence type="ECO:0000256" key="3">
    <source>
        <dbReference type="ARBA" id="ARBA00012756"/>
    </source>
</evidence>
<dbReference type="AlphaFoldDB" id="A0AAD5DVY5"/>
<keyword evidence="5 6" id="KW-0326">Glycosidase</keyword>
<evidence type="ECO:0000259" key="11">
    <source>
        <dbReference type="Pfam" id="PF21467"/>
    </source>
</evidence>